<dbReference type="PANTHER" id="PTHR11106:SF27">
    <property type="entry name" value="MACRO DOMAIN-CONTAINING PROTEIN"/>
    <property type="match status" value="1"/>
</dbReference>
<dbReference type="EMBL" id="JAOEGN010000032">
    <property type="protein sequence ID" value="MCU0105757.1"/>
    <property type="molecule type" value="Genomic_DNA"/>
</dbReference>
<dbReference type="Gene3D" id="3.40.220.10">
    <property type="entry name" value="Leucine Aminopeptidase, subunit E, domain 1"/>
    <property type="match status" value="1"/>
</dbReference>
<gene>
    <name evidence="2" type="ORF">N7603_08875</name>
</gene>
<organism evidence="2 3">
    <name type="scientific">Paracholeplasma vituli</name>
    <dbReference type="NCBI Taxonomy" id="69473"/>
    <lineage>
        <taxon>Bacteria</taxon>
        <taxon>Bacillati</taxon>
        <taxon>Mycoplasmatota</taxon>
        <taxon>Mollicutes</taxon>
        <taxon>Acholeplasmatales</taxon>
        <taxon>Acholeplasmataceae</taxon>
        <taxon>Paracholeplasma</taxon>
    </lineage>
</organism>
<sequence>MPFQIIEGDITTLEVDSIVNSTSSEPFIFGGLDAQIHALAGPELLKARAKFGTLKLSQPVITESYNLRSKKVIHVVGSIYKTGRLNEATQLKETYQHVLELASELPTT</sequence>
<dbReference type="Pfam" id="PF01661">
    <property type="entry name" value="Macro"/>
    <property type="match status" value="1"/>
</dbReference>
<comment type="caution">
    <text evidence="2">The sequence shown here is derived from an EMBL/GenBank/DDBJ whole genome shotgun (WGS) entry which is preliminary data.</text>
</comment>
<keyword evidence="3" id="KW-1185">Reference proteome</keyword>
<reference evidence="3" key="1">
    <citation type="submission" date="2023-07" db="EMBL/GenBank/DDBJ databases">
        <title>Novel Mycoplasma species identified in domestic and wild animals.</title>
        <authorList>
            <person name="Volokhov D.V."/>
            <person name="Furtak V.A."/>
            <person name="Zagorodnyaya T.A."/>
        </authorList>
    </citation>
    <scope>NUCLEOTIDE SEQUENCE [LARGE SCALE GENOMIC DNA]</scope>
    <source>
        <strain evidence="3">92-19</strain>
    </source>
</reference>
<accession>A0ABT2Q1D3</accession>
<dbReference type="SUPFAM" id="SSF52949">
    <property type="entry name" value="Macro domain-like"/>
    <property type="match status" value="1"/>
</dbReference>
<proteinExistence type="predicted"/>
<dbReference type="InterPro" id="IPR002589">
    <property type="entry name" value="Macro_dom"/>
</dbReference>
<evidence type="ECO:0000313" key="3">
    <source>
        <dbReference type="Proteomes" id="UP001209076"/>
    </source>
</evidence>
<dbReference type="Proteomes" id="UP001209076">
    <property type="component" value="Unassembled WGS sequence"/>
</dbReference>
<dbReference type="RefSeq" id="WP_262097077.1">
    <property type="nucleotide sequence ID" value="NZ_JAOEGN010000032.1"/>
</dbReference>
<evidence type="ECO:0000313" key="2">
    <source>
        <dbReference type="EMBL" id="MCU0105757.1"/>
    </source>
</evidence>
<evidence type="ECO:0000259" key="1">
    <source>
        <dbReference type="PROSITE" id="PS51154"/>
    </source>
</evidence>
<dbReference type="InterPro" id="IPR043472">
    <property type="entry name" value="Macro_dom-like"/>
</dbReference>
<dbReference type="PROSITE" id="PS51154">
    <property type="entry name" value="MACRO"/>
    <property type="match status" value="1"/>
</dbReference>
<name>A0ABT2Q1D3_9MOLU</name>
<feature type="domain" description="Macro" evidence="1">
    <location>
        <begin position="1"/>
        <end position="108"/>
    </location>
</feature>
<dbReference type="PANTHER" id="PTHR11106">
    <property type="entry name" value="GANGLIOSIDE INDUCED DIFFERENTIATION ASSOCIATED PROTEIN 2-RELATED"/>
    <property type="match status" value="1"/>
</dbReference>
<protein>
    <submittedName>
        <fullName evidence="2">Macro domain-containing protein</fullName>
    </submittedName>
</protein>